<keyword evidence="5" id="KW-0418">Kinase</keyword>
<dbReference type="STRING" id="1302690.BUE76_15130"/>
<dbReference type="CDD" id="cd00130">
    <property type="entry name" value="PAS"/>
    <property type="match status" value="4"/>
</dbReference>
<dbReference type="InterPro" id="IPR005467">
    <property type="entry name" value="His_kinase_dom"/>
</dbReference>
<dbReference type="InterPro" id="IPR000014">
    <property type="entry name" value="PAS"/>
</dbReference>
<dbReference type="Gene3D" id="3.30.450.20">
    <property type="entry name" value="PAS domain"/>
    <property type="match status" value="4"/>
</dbReference>
<dbReference type="Pfam" id="PF08447">
    <property type="entry name" value="PAS_3"/>
    <property type="match status" value="3"/>
</dbReference>
<dbReference type="PROSITE" id="PS50112">
    <property type="entry name" value="PAS"/>
    <property type="match status" value="3"/>
</dbReference>
<feature type="domain" description="PAC" evidence="8">
    <location>
        <begin position="888"/>
        <end position="940"/>
    </location>
</feature>
<evidence type="ECO:0000259" key="6">
    <source>
        <dbReference type="PROSITE" id="PS50109"/>
    </source>
</evidence>
<dbReference type="Pfam" id="PF13596">
    <property type="entry name" value="PAS_10"/>
    <property type="match status" value="1"/>
</dbReference>
<evidence type="ECO:0000313" key="10">
    <source>
        <dbReference type="Proteomes" id="UP000184368"/>
    </source>
</evidence>
<dbReference type="InterPro" id="IPR001610">
    <property type="entry name" value="PAC"/>
</dbReference>
<evidence type="ECO:0000256" key="4">
    <source>
        <dbReference type="ARBA" id="ARBA00022679"/>
    </source>
</evidence>
<comment type="catalytic activity">
    <reaction evidence="1">
        <text>ATP + protein L-histidine = ADP + protein N-phospho-L-histidine.</text>
        <dbReference type="EC" id="2.7.13.3"/>
    </reaction>
</comment>
<protein>
    <recommendedName>
        <fullName evidence="2">histidine kinase</fullName>
        <ecNumber evidence="2">2.7.13.3</ecNumber>
    </recommendedName>
</protein>
<evidence type="ECO:0000259" key="8">
    <source>
        <dbReference type="PROSITE" id="PS50113"/>
    </source>
</evidence>
<feature type="domain" description="PAS" evidence="7">
    <location>
        <begin position="517"/>
        <end position="590"/>
    </location>
</feature>
<dbReference type="SMART" id="SM00086">
    <property type="entry name" value="PAC"/>
    <property type="match status" value="4"/>
</dbReference>
<feature type="domain" description="PAS" evidence="7">
    <location>
        <begin position="276"/>
        <end position="332"/>
    </location>
</feature>
<dbReference type="InterPro" id="IPR036890">
    <property type="entry name" value="HATPase_C_sf"/>
</dbReference>
<dbReference type="GO" id="GO:0046983">
    <property type="term" value="F:protein dimerization activity"/>
    <property type="evidence" value="ECO:0007669"/>
    <property type="project" value="InterPro"/>
</dbReference>
<dbReference type="CDD" id="cd16917">
    <property type="entry name" value="HATPase_UhpB-NarQ-NarX-like"/>
    <property type="match status" value="1"/>
</dbReference>
<dbReference type="EC" id="2.7.13.3" evidence="2"/>
<dbReference type="Gene3D" id="1.20.5.1930">
    <property type="match status" value="1"/>
</dbReference>
<dbReference type="InterPro" id="IPR035965">
    <property type="entry name" value="PAS-like_dom_sf"/>
</dbReference>
<dbReference type="EMBL" id="FQUO01000004">
    <property type="protein sequence ID" value="SHF01985.1"/>
    <property type="molecule type" value="Genomic_DNA"/>
</dbReference>
<dbReference type="Proteomes" id="UP000184368">
    <property type="component" value="Unassembled WGS sequence"/>
</dbReference>
<dbReference type="Pfam" id="PF13426">
    <property type="entry name" value="PAS_9"/>
    <property type="match status" value="1"/>
</dbReference>
<dbReference type="InterPro" id="IPR052162">
    <property type="entry name" value="Sensor_kinase/Photoreceptor"/>
</dbReference>
<feature type="domain" description="PAC" evidence="8">
    <location>
        <begin position="595"/>
        <end position="647"/>
    </location>
</feature>
<dbReference type="PROSITE" id="PS50113">
    <property type="entry name" value="PAC"/>
    <property type="match status" value="4"/>
</dbReference>
<dbReference type="Gene3D" id="3.30.565.10">
    <property type="entry name" value="Histidine kinase-like ATPase, C-terminal domain"/>
    <property type="match status" value="1"/>
</dbReference>
<gene>
    <name evidence="9" type="ORF">SAMN05444008_104191</name>
</gene>
<evidence type="ECO:0000259" key="7">
    <source>
        <dbReference type="PROSITE" id="PS50112"/>
    </source>
</evidence>
<dbReference type="SMART" id="SM00091">
    <property type="entry name" value="PAS"/>
    <property type="match status" value="5"/>
</dbReference>
<feature type="domain" description="PAS" evidence="7">
    <location>
        <begin position="392"/>
        <end position="456"/>
    </location>
</feature>
<dbReference type="NCBIfam" id="TIGR00229">
    <property type="entry name" value="sensory_box"/>
    <property type="match status" value="4"/>
</dbReference>
<dbReference type="SMART" id="SM00387">
    <property type="entry name" value="HATPase_c"/>
    <property type="match status" value="1"/>
</dbReference>
<keyword evidence="3" id="KW-0597">Phosphoprotein</keyword>
<dbReference type="GO" id="GO:0000155">
    <property type="term" value="F:phosphorelay sensor kinase activity"/>
    <property type="evidence" value="ECO:0007669"/>
    <property type="project" value="InterPro"/>
</dbReference>
<dbReference type="SUPFAM" id="SSF55874">
    <property type="entry name" value="ATPase domain of HSP90 chaperone/DNA topoisomerase II/histidine kinase"/>
    <property type="match status" value="1"/>
</dbReference>
<dbReference type="InterPro" id="IPR011712">
    <property type="entry name" value="Sig_transdc_His_kin_sub3_dim/P"/>
</dbReference>
<dbReference type="PROSITE" id="PS50109">
    <property type="entry name" value="HIS_KIN"/>
    <property type="match status" value="1"/>
</dbReference>
<dbReference type="Pfam" id="PF02518">
    <property type="entry name" value="HATPase_c"/>
    <property type="match status" value="1"/>
</dbReference>
<feature type="domain" description="Histidine kinase" evidence="6">
    <location>
        <begin position="963"/>
        <end position="1153"/>
    </location>
</feature>
<reference evidence="9 10" key="1">
    <citation type="submission" date="2016-11" db="EMBL/GenBank/DDBJ databases">
        <authorList>
            <person name="Jaros S."/>
            <person name="Januszkiewicz K."/>
            <person name="Wedrychowicz H."/>
        </authorList>
    </citation>
    <scope>NUCLEOTIDE SEQUENCE [LARGE SCALE GENOMIC DNA]</scope>
    <source>
        <strain evidence="9 10">DSM 26897</strain>
    </source>
</reference>
<evidence type="ECO:0000313" key="9">
    <source>
        <dbReference type="EMBL" id="SHF01985.1"/>
    </source>
</evidence>
<dbReference type="Pfam" id="PF07730">
    <property type="entry name" value="HisKA_3"/>
    <property type="match status" value="1"/>
</dbReference>
<keyword evidence="10" id="KW-1185">Reference proteome</keyword>
<dbReference type="PANTHER" id="PTHR43304:SF1">
    <property type="entry name" value="PAC DOMAIN-CONTAINING PROTEIN"/>
    <property type="match status" value="1"/>
</dbReference>
<sequence>MSGSHTEGKPVPDAAPGLGLPASDLLSFVLEEPGTNLVLLDTSGNTVWVSPAATTFLLTTAGLVPQKGQHFSDCLLPEAATAFDAAFIHARHNEVRDTTLSFTDQSNWRVRMRGVASNAFKGVMLCFREKVDAPDGLFPLQWDMALQRMNQQEDAAILVDLQLFIRMFTPEAARGMEIVLGKKIELGRNILDFAVVPGNTRYLEELFQLVFSGKAQERQLVCELPGSEVHLLLRYLPVFGADGSIAGSLILATKLPEDPAGQVQPATVVGHRWQFALEDTQSGIWDWDMGKDQVFYSDAWYRMMGYAPGEIGTSLKDYEQLLHPEDIEPMRKHRVLHANSPAHSYDSEYRLRHGQGHYLWIHARGMIIDREENGRPLRMVGTHVNITHRKLAEEKYRVLFHKNPLAMWTFDRETLRFLDVNEAAVAQYGYSPEEFKQLTILDIRPKEDQALVMQNIVQNGNSPINASAVWQHLKKDGSSLWVNITGFSFWEGHRSITLITAEDVTQKRLAEEELRASSERFKYVMNATNDIVWDMNIHEGQILWSDHYKDVLGWYLPPGNTLPWKHTVDCLHPDDRERVLESLEHALQSPTETSWENAFRYRRQDGSFAYVLEKAFILRNAEGKAYRMIGAMQDITEQQYQQEVQELELRIFALSSKPDTSMQIVLENIAGGLEQLHKHLRVAIVIFPDRNSEQTIGLRLPVGVQNWINSFARSNKDKWLKSPLRKGLTTHSLELADRKLLMAEWKGFEAKQLLSLPAVDNEGNLIASLQVFIGNDRGLLHAEWNALYRMQNLMRVLVLHHQALEQIRLANERFDNVMQATHDLIWDWNITTGSYYRSPEALRRLYGIEPGLVAANVHDWLGRIHPDDRAKVMEVIDKILADNKNDTFDVEYRFHRDDGNDVFLQDRGVIIRDESGKPLRMIGAAQDISERKRLEAELLEQELDRQRLISQATIDTQEQERAEIGRELHDNVNQVLTTTKLYLEMAQNNADLKDELIQKASANIILVINEIRQLSRSLMDPSIGDLGLIASIRDLIGNINLTRKMRIRFSCDEALDNLLDESRKVTIFRIVQEAMSNIIRHAKATEVVVKLKQSGDAVLLHVSDNGIGFDPNGIKSGIGLKNIRNRVYLVKGNLQIIAAPGKGCTLKIHIPIH</sequence>
<feature type="domain" description="PAC" evidence="8">
    <location>
        <begin position="345"/>
        <end position="398"/>
    </location>
</feature>
<accession>A0A1M4Y8D4</accession>
<evidence type="ECO:0000256" key="3">
    <source>
        <dbReference type="ARBA" id="ARBA00022553"/>
    </source>
</evidence>
<proteinExistence type="predicted"/>
<evidence type="ECO:0000256" key="2">
    <source>
        <dbReference type="ARBA" id="ARBA00012438"/>
    </source>
</evidence>
<dbReference type="Gene3D" id="2.10.70.100">
    <property type="match status" value="1"/>
</dbReference>
<dbReference type="PANTHER" id="PTHR43304">
    <property type="entry name" value="PHYTOCHROME-LIKE PROTEIN CPH1"/>
    <property type="match status" value="1"/>
</dbReference>
<dbReference type="RefSeq" id="WP_143157238.1">
    <property type="nucleotide sequence ID" value="NZ_FQUO01000004.1"/>
</dbReference>
<dbReference type="GO" id="GO:0016020">
    <property type="term" value="C:membrane"/>
    <property type="evidence" value="ECO:0007669"/>
    <property type="project" value="InterPro"/>
</dbReference>
<organism evidence="9 10">
    <name type="scientific">Cnuella takakiae</name>
    <dbReference type="NCBI Taxonomy" id="1302690"/>
    <lineage>
        <taxon>Bacteria</taxon>
        <taxon>Pseudomonadati</taxon>
        <taxon>Bacteroidota</taxon>
        <taxon>Chitinophagia</taxon>
        <taxon>Chitinophagales</taxon>
        <taxon>Chitinophagaceae</taxon>
        <taxon>Cnuella</taxon>
    </lineage>
</organism>
<keyword evidence="4" id="KW-0808">Transferase</keyword>
<dbReference type="InterPro" id="IPR000700">
    <property type="entry name" value="PAS-assoc_C"/>
</dbReference>
<dbReference type="OrthoDB" id="5522855at2"/>
<dbReference type="SUPFAM" id="SSF55785">
    <property type="entry name" value="PYP-like sensor domain (PAS domain)"/>
    <property type="match status" value="4"/>
</dbReference>
<evidence type="ECO:0000256" key="1">
    <source>
        <dbReference type="ARBA" id="ARBA00000085"/>
    </source>
</evidence>
<dbReference type="AlphaFoldDB" id="A0A1M4Y8D4"/>
<evidence type="ECO:0000256" key="5">
    <source>
        <dbReference type="ARBA" id="ARBA00022777"/>
    </source>
</evidence>
<name>A0A1M4Y8D4_9BACT</name>
<dbReference type="InterPro" id="IPR013655">
    <property type="entry name" value="PAS_fold_3"/>
</dbReference>
<feature type="domain" description="PAC" evidence="8">
    <location>
        <begin position="466"/>
        <end position="516"/>
    </location>
</feature>
<dbReference type="InterPro" id="IPR003594">
    <property type="entry name" value="HATPase_dom"/>
</dbReference>